<dbReference type="InParanoid" id="A0A151ZAN3"/>
<accession>A0A151ZAN3</accession>
<keyword evidence="2" id="KW-1185">Reference proteome</keyword>
<proteinExistence type="predicted"/>
<gene>
    <name evidence="1" type="ORF">DLAC_07896</name>
</gene>
<dbReference type="EMBL" id="LODT01000035">
    <property type="protein sequence ID" value="KYQ91003.1"/>
    <property type="molecule type" value="Genomic_DNA"/>
</dbReference>
<dbReference type="Proteomes" id="UP000076078">
    <property type="component" value="Unassembled WGS sequence"/>
</dbReference>
<dbReference type="AlphaFoldDB" id="A0A151ZAN3"/>
<comment type="caution">
    <text evidence="1">The sequence shown here is derived from an EMBL/GenBank/DDBJ whole genome shotgun (WGS) entry which is preliminary data.</text>
</comment>
<evidence type="ECO:0000313" key="2">
    <source>
        <dbReference type="Proteomes" id="UP000076078"/>
    </source>
</evidence>
<organism evidence="1 2">
    <name type="scientific">Tieghemostelium lacteum</name>
    <name type="common">Slime mold</name>
    <name type="synonym">Dictyostelium lacteum</name>
    <dbReference type="NCBI Taxonomy" id="361077"/>
    <lineage>
        <taxon>Eukaryota</taxon>
        <taxon>Amoebozoa</taxon>
        <taxon>Evosea</taxon>
        <taxon>Eumycetozoa</taxon>
        <taxon>Dictyostelia</taxon>
        <taxon>Dictyosteliales</taxon>
        <taxon>Raperosteliaceae</taxon>
        <taxon>Tieghemostelium</taxon>
    </lineage>
</organism>
<sequence>MNFCHLQEIHYFLKLVFMCYLKGIVNGNEYFMTSFIGSSKNNLYQAIYNHKLLSYNRNENPFKKTSILCWYILNDLNIIEKVLTIQILLQTNFVTNINIKRRNHNPQDVSLHCFSIDRTPFDILGTIEYYIITNTSSNSFVTNRQMTFLYGRNDTLRFPPHDLIKRIFVQKPIYEIITPNPSLIVSPEYPVLKQNGSLPPSIYTPLPQ</sequence>
<evidence type="ECO:0000313" key="1">
    <source>
        <dbReference type="EMBL" id="KYQ91003.1"/>
    </source>
</evidence>
<protein>
    <submittedName>
        <fullName evidence="1">Uncharacterized protein</fullName>
    </submittedName>
</protein>
<name>A0A151ZAN3_TIELA</name>
<reference evidence="1 2" key="1">
    <citation type="submission" date="2015-12" db="EMBL/GenBank/DDBJ databases">
        <title>Dictyostelia acquired genes for synthesis and detection of signals that induce cell-type specialization by lateral gene transfer from prokaryotes.</title>
        <authorList>
            <person name="Gloeckner G."/>
            <person name="Schaap P."/>
        </authorList>
    </citation>
    <scope>NUCLEOTIDE SEQUENCE [LARGE SCALE GENOMIC DNA]</scope>
    <source>
        <strain evidence="1 2">TK</strain>
    </source>
</reference>